<organism evidence="1 2">
    <name type="scientific">Tanacetum coccineum</name>
    <dbReference type="NCBI Taxonomy" id="301880"/>
    <lineage>
        <taxon>Eukaryota</taxon>
        <taxon>Viridiplantae</taxon>
        <taxon>Streptophyta</taxon>
        <taxon>Embryophyta</taxon>
        <taxon>Tracheophyta</taxon>
        <taxon>Spermatophyta</taxon>
        <taxon>Magnoliopsida</taxon>
        <taxon>eudicotyledons</taxon>
        <taxon>Gunneridae</taxon>
        <taxon>Pentapetalae</taxon>
        <taxon>asterids</taxon>
        <taxon>campanulids</taxon>
        <taxon>Asterales</taxon>
        <taxon>Asteraceae</taxon>
        <taxon>Asteroideae</taxon>
        <taxon>Anthemideae</taxon>
        <taxon>Anthemidinae</taxon>
        <taxon>Tanacetum</taxon>
    </lineage>
</organism>
<protein>
    <submittedName>
        <fullName evidence="1">Uncharacterized protein</fullName>
    </submittedName>
</protein>
<keyword evidence="2" id="KW-1185">Reference proteome</keyword>
<comment type="caution">
    <text evidence="1">The sequence shown here is derived from an EMBL/GenBank/DDBJ whole genome shotgun (WGS) entry which is preliminary data.</text>
</comment>
<sequence length="171" mass="19147">MVLVKLYIPRRFDQITKNAMVGTLIIWSESVTTLVPVSWISPRGVPRWSIETFPVLNWCSIYLEFHTSSYLTMGSNLLKEPSHASAKASKFNNSSPSFIILKEMAKWRSPTKISSKESKGDLVEATTGGASKAEYQGNMGPTWEEPYIILEACGKGSYKLKTLDVYSVDRT</sequence>
<dbReference type="Proteomes" id="UP001151760">
    <property type="component" value="Unassembled WGS sequence"/>
</dbReference>
<name>A0ABQ5BXW5_9ASTR</name>
<reference evidence="1" key="1">
    <citation type="journal article" date="2022" name="Int. J. Mol. Sci.">
        <title>Draft Genome of Tanacetum Coccineum: Genomic Comparison of Closely Related Tanacetum-Family Plants.</title>
        <authorList>
            <person name="Yamashiro T."/>
            <person name="Shiraishi A."/>
            <person name="Nakayama K."/>
            <person name="Satake H."/>
        </authorList>
    </citation>
    <scope>NUCLEOTIDE SEQUENCE</scope>
</reference>
<proteinExistence type="predicted"/>
<evidence type="ECO:0000313" key="1">
    <source>
        <dbReference type="EMBL" id="GJT18766.1"/>
    </source>
</evidence>
<dbReference type="EMBL" id="BQNB010013664">
    <property type="protein sequence ID" value="GJT18766.1"/>
    <property type="molecule type" value="Genomic_DNA"/>
</dbReference>
<accession>A0ABQ5BXW5</accession>
<gene>
    <name evidence="1" type="ORF">Tco_0877472</name>
</gene>
<reference evidence="1" key="2">
    <citation type="submission" date="2022-01" db="EMBL/GenBank/DDBJ databases">
        <authorList>
            <person name="Yamashiro T."/>
            <person name="Shiraishi A."/>
            <person name="Satake H."/>
            <person name="Nakayama K."/>
        </authorList>
    </citation>
    <scope>NUCLEOTIDE SEQUENCE</scope>
</reference>
<evidence type="ECO:0000313" key="2">
    <source>
        <dbReference type="Proteomes" id="UP001151760"/>
    </source>
</evidence>